<feature type="non-terminal residue" evidence="1">
    <location>
        <position position="1"/>
    </location>
</feature>
<accession>A0A2M7X5H5</accession>
<name>A0A2M7X5H5_UNCKA</name>
<dbReference type="EMBL" id="PFWY01000015">
    <property type="protein sequence ID" value="PJA41398.1"/>
    <property type="molecule type" value="Genomic_DNA"/>
</dbReference>
<comment type="caution">
    <text evidence="1">The sequence shown here is derived from an EMBL/GenBank/DDBJ whole genome shotgun (WGS) entry which is preliminary data.</text>
</comment>
<gene>
    <name evidence="1" type="ORF">CO178_00275</name>
</gene>
<evidence type="ECO:0000313" key="1">
    <source>
        <dbReference type="EMBL" id="PJA41398.1"/>
    </source>
</evidence>
<organism evidence="1 2">
    <name type="scientific">candidate division WWE3 bacterium CG_4_9_14_3_um_filter_34_6</name>
    <dbReference type="NCBI Taxonomy" id="1975079"/>
    <lineage>
        <taxon>Bacteria</taxon>
        <taxon>Katanobacteria</taxon>
    </lineage>
</organism>
<dbReference type="AlphaFoldDB" id="A0A2M7X5H5"/>
<evidence type="ECO:0000313" key="2">
    <source>
        <dbReference type="Proteomes" id="UP000230683"/>
    </source>
</evidence>
<evidence type="ECO:0008006" key="3">
    <source>
        <dbReference type="Google" id="ProtNLM"/>
    </source>
</evidence>
<protein>
    <recommendedName>
        <fullName evidence="3">Transposase</fullName>
    </recommendedName>
</protein>
<proteinExistence type="predicted"/>
<dbReference type="Proteomes" id="UP000230683">
    <property type="component" value="Unassembled WGS sequence"/>
</dbReference>
<sequence length="127" mass="15505">LLFIVKHINKINTETEKNVFINWLSLYEKRYDVFLSQRTYLVTSDGKRTWWYTHKNVRKAFKHIKTSLNNMFFYLDDPLIDKDTNGLESEFSYLKSHLKRHRGLTRKRQASYVNNYWKIKSQKHLSK</sequence>
<reference evidence="2" key="1">
    <citation type="submission" date="2017-09" db="EMBL/GenBank/DDBJ databases">
        <title>Depth-based differentiation of microbial function through sediment-hosted aquifers and enrichment of novel symbionts in the deep terrestrial subsurface.</title>
        <authorList>
            <person name="Probst A.J."/>
            <person name="Ladd B."/>
            <person name="Jarett J.K."/>
            <person name="Geller-Mcgrath D.E."/>
            <person name="Sieber C.M.K."/>
            <person name="Emerson J.B."/>
            <person name="Anantharaman K."/>
            <person name="Thomas B.C."/>
            <person name="Malmstrom R."/>
            <person name="Stieglmeier M."/>
            <person name="Klingl A."/>
            <person name="Woyke T."/>
            <person name="Ryan C.M."/>
            <person name="Banfield J.F."/>
        </authorList>
    </citation>
    <scope>NUCLEOTIDE SEQUENCE [LARGE SCALE GENOMIC DNA]</scope>
</reference>